<reference evidence="2 3" key="1">
    <citation type="submission" date="2016-10" db="EMBL/GenBank/DDBJ databases">
        <authorList>
            <person name="de Groot N.N."/>
        </authorList>
    </citation>
    <scope>NUCLEOTIDE SEQUENCE [LARGE SCALE GENOMIC DNA]</scope>
    <source>
        <strain evidence="2 3">LMG 23650</strain>
    </source>
</reference>
<keyword evidence="1" id="KW-0812">Transmembrane</keyword>
<evidence type="ECO:0000313" key="3">
    <source>
        <dbReference type="Proteomes" id="UP000199548"/>
    </source>
</evidence>
<feature type="transmembrane region" description="Helical" evidence="1">
    <location>
        <begin position="119"/>
        <end position="145"/>
    </location>
</feature>
<name>A0A1I3PRV0_9BURK</name>
<dbReference type="Proteomes" id="UP000199548">
    <property type="component" value="Unassembled WGS sequence"/>
</dbReference>
<sequence length="276" mass="29513">MSRVDAIGTRKTCRCGVPGATFFSVAALVFTFSAALTITRCASMSALSDVPMPGGWMLSMMWIRMCGQTWREVATSTLGMWIAMSIAMMLPSVTPTLWRYHRELASRTCVTRPGTLTMLVGVGYFLVWTLYGMVVLPPGIALAALEMRVPLLARAVPFVSTVVVLSAGVLQFTAWKARHLACCRRAPAGERALSLINATTAWRQGVRLGVHCSYSCAGLTAILLVSGTMDLRAMVAVTTAIAAERLAPDGERVARAIGVVVIGAGLFLLARAIRTG</sequence>
<feature type="transmembrane region" description="Helical" evidence="1">
    <location>
        <begin position="21"/>
        <end position="47"/>
    </location>
</feature>
<organism evidence="2 3">
    <name type="scientific">Paraburkholderia megapolitana</name>
    <dbReference type="NCBI Taxonomy" id="420953"/>
    <lineage>
        <taxon>Bacteria</taxon>
        <taxon>Pseudomonadati</taxon>
        <taxon>Pseudomonadota</taxon>
        <taxon>Betaproteobacteria</taxon>
        <taxon>Burkholderiales</taxon>
        <taxon>Burkholderiaceae</taxon>
        <taxon>Paraburkholderia</taxon>
    </lineage>
</organism>
<protein>
    <submittedName>
        <fullName evidence="2">Predicted metal-binding membrane protein</fullName>
    </submittedName>
</protein>
<feature type="transmembrane region" description="Helical" evidence="1">
    <location>
        <begin position="78"/>
        <end position="98"/>
    </location>
</feature>
<dbReference type="EMBL" id="FOQU01000006">
    <property type="protein sequence ID" value="SFJ24229.1"/>
    <property type="molecule type" value="Genomic_DNA"/>
</dbReference>
<proteinExistence type="predicted"/>
<dbReference type="InterPro" id="IPR018688">
    <property type="entry name" value="PpoB2-like"/>
</dbReference>
<gene>
    <name evidence="2" type="ORF">SAMN05192543_10648</name>
</gene>
<keyword evidence="1" id="KW-1133">Transmembrane helix</keyword>
<evidence type="ECO:0000256" key="1">
    <source>
        <dbReference type="SAM" id="Phobius"/>
    </source>
</evidence>
<dbReference type="AlphaFoldDB" id="A0A1I3PRV0"/>
<dbReference type="Pfam" id="PF09948">
    <property type="entry name" value="PpoB2"/>
    <property type="match status" value="1"/>
</dbReference>
<keyword evidence="1" id="KW-0472">Membrane</keyword>
<dbReference type="STRING" id="420953.SAMN05192543_10648"/>
<accession>A0A1I3PRV0</accession>
<feature type="transmembrane region" description="Helical" evidence="1">
    <location>
        <begin position="253"/>
        <end position="273"/>
    </location>
</feature>
<keyword evidence="3" id="KW-1185">Reference proteome</keyword>
<evidence type="ECO:0000313" key="2">
    <source>
        <dbReference type="EMBL" id="SFJ24229.1"/>
    </source>
</evidence>
<feature type="transmembrane region" description="Helical" evidence="1">
    <location>
        <begin position="151"/>
        <end position="175"/>
    </location>
</feature>